<evidence type="ECO:0000256" key="3">
    <source>
        <dbReference type="ARBA" id="ARBA00022782"/>
    </source>
</evidence>
<dbReference type="GO" id="GO:0006355">
    <property type="term" value="P:regulation of DNA-templated transcription"/>
    <property type="evidence" value="ECO:0007669"/>
    <property type="project" value="InterPro"/>
</dbReference>
<evidence type="ECO:0000256" key="1">
    <source>
        <dbReference type="ARBA" id="ARBA00004123"/>
    </source>
</evidence>
<dbReference type="FunFam" id="1.10.10.60:FF:000002">
    <property type="entry name" value="Myb family transcription factor"/>
    <property type="match status" value="1"/>
</dbReference>
<dbReference type="AlphaFoldDB" id="A0A9D4URY1"/>
<keyword evidence="10" id="KW-1185">Reference proteome</keyword>
<reference evidence="9" key="1">
    <citation type="submission" date="2021-01" db="EMBL/GenBank/DDBJ databases">
        <title>Adiantum capillus-veneris genome.</title>
        <authorList>
            <person name="Fang Y."/>
            <person name="Liao Q."/>
        </authorList>
    </citation>
    <scope>NUCLEOTIDE SEQUENCE</scope>
    <source>
        <strain evidence="9">H3</strain>
        <tissue evidence="9">Leaf</tissue>
    </source>
</reference>
<evidence type="ECO:0000256" key="2">
    <source>
        <dbReference type="ARBA" id="ARBA00022473"/>
    </source>
</evidence>
<dbReference type="PANTHER" id="PTHR31496:SF3">
    <property type="entry name" value="TRANSCRIPTION REPRESSOR KAN1"/>
    <property type="match status" value="1"/>
</dbReference>
<feature type="region of interest" description="Disordered" evidence="7">
    <location>
        <begin position="70"/>
        <end position="147"/>
    </location>
</feature>
<dbReference type="Proteomes" id="UP000886520">
    <property type="component" value="Chromosome 12"/>
</dbReference>
<dbReference type="EMBL" id="JABFUD020000012">
    <property type="protein sequence ID" value="KAI5072273.1"/>
    <property type="molecule type" value="Genomic_DNA"/>
</dbReference>
<dbReference type="Pfam" id="PF00249">
    <property type="entry name" value="Myb_DNA-binding"/>
    <property type="match status" value="1"/>
</dbReference>
<feature type="compositionally biased region" description="Low complexity" evidence="7">
    <location>
        <begin position="487"/>
        <end position="499"/>
    </location>
</feature>
<dbReference type="GO" id="GO:0010158">
    <property type="term" value="P:abaxial cell fate specification"/>
    <property type="evidence" value="ECO:0007669"/>
    <property type="project" value="InterPro"/>
</dbReference>
<dbReference type="InterPro" id="IPR009057">
    <property type="entry name" value="Homeodomain-like_sf"/>
</dbReference>
<evidence type="ECO:0000313" key="9">
    <source>
        <dbReference type="EMBL" id="KAI5072273.1"/>
    </source>
</evidence>
<accession>A0A9D4URY1</accession>
<dbReference type="InterPro" id="IPR006447">
    <property type="entry name" value="Myb_dom_plants"/>
</dbReference>
<keyword evidence="2" id="KW-0217">Developmental protein</keyword>
<feature type="compositionally biased region" description="Polar residues" evidence="7">
    <location>
        <begin position="86"/>
        <end position="105"/>
    </location>
</feature>
<evidence type="ECO:0000313" key="10">
    <source>
        <dbReference type="Proteomes" id="UP000886520"/>
    </source>
</evidence>
<feature type="region of interest" description="Disordered" evidence="7">
    <location>
        <begin position="1"/>
        <end position="24"/>
    </location>
</feature>
<keyword evidence="3" id="KW-0221">Differentiation</keyword>
<name>A0A9D4URY1_ADICA</name>
<gene>
    <name evidence="9" type="ORF">GOP47_0012379</name>
</gene>
<evidence type="ECO:0000256" key="5">
    <source>
        <dbReference type="ARBA" id="ARBA00023163"/>
    </source>
</evidence>
<dbReference type="SUPFAM" id="SSF46689">
    <property type="entry name" value="Homeodomain-like"/>
    <property type="match status" value="1"/>
</dbReference>
<evidence type="ECO:0000259" key="8">
    <source>
        <dbReference type="Pfam" id="PF00249"/>
    </source>
</evidence>
<dbReference type="NCBIfam" id="TIGR01557">
    <property type="entry name" value="myb_SHAQKYF"/>
    <property type="match status" value="1"/>
</dbReference>
<sequence length="623" mass="66437">MGTATVAQVLLPKDTGSGADPDQLTGVAIRKPLDHDLSLQISPPSCRGSGQRPPAELSLELRPAALNMSTTETLSGPNCGDASGVVTKQGSNSKIQRNSSCNGNSHVGMEEEELSLELMARRSSSSSNNINTSSSPSPSSCSPAPTLGVHDKVNTHLCLARSDLSLGDVQLSTIAQPPSLNHSQINITSPKPNTTLHPQSLTALLSPPNLLNPSLIPNNKESSKFPLESIASIPSSASLPSTSPHFNHGSNSDHLHSTAKRYMHIPPFPSLSSPPPPTSNLHVSPFSTPASLSNPSTLSPSPSCSMKSDPALSIQHRIMLDHQLKLNPFSTFNGMRMPGSSAPLPHLGSYGSSESTSTSLLYNHGFPTGSPTVPSCRPGMMMSSAAAYRDTYLRSRFMGRLHSKRSMRAPRMRWTSTLHAHFVHAVELLGGHERATPKSVLELMNVKDLTLAHVKSHLQMYRTVKTTDIKPSYNTEDGGSEVGLYSGGSNSSSCSTNNNAAAAASNGEQMSSSKPSLDLGFSASYCNGARQDSSSTSSRLPTSCTDDDVAQLEDMQARKRRMMMEIREPYNNTSTLSELVASQRAAAAHAASRLPSLDFTLGRPGDQPYKNDTPLKELPLLKC</sequence>
<organism evidence="9 10">
    <name type="scientific">Adiantum capillus-veneris</name>
    <name type="common">Maidenhair fern</name>
    <dbReference type="NCBI Taxonomy" id="13818"/>
    <lineage>
        <taxon>Eukaryota</taxon>
        <taxon>Viridiplantae</taxon>
        <taxon>Streptophyta</taxon>
        <taxon>Embryophyta</taxon>
        <taxon>Tracheophyta</taxon>
        <taxon>Polypodiopsida</taxon>
        <taxon>Polypodiidae</taxon>
        <taxon>Polypodiales</taxon>
        <taxon>Pteridineae</taxon>
        <taxon>Pteridaceae</taxon>
        <taxon>Vittarioideae</taxon>
        <taxon>Adiantum</taxon>
    </lineage>
</organism>
<evidence type="ECO:0000256" key="4">
    <source>
        <dbReference type="ARBA" id="ARBA00023015"/>
    </source>
</evidence>
<feature type="region of interest" description="Disordered" evidence="7">
    <location>
        <begin position="480"/>
        <end position="499"/>
    </location>
</feature>
<dbReference type="InterPro" id="IPR044847">
    <property type="entry name" value="KAN_fam"/>
</dbReference>
<comment type="subcellular location">
    <subcellularLocation>
        <location evidence="1">Nucleus</location>
    </subcellularLocation>
</comment>
<feature type="compositionally biased region" description="Low complexity" evidence="7">
    <location>
        <begin position="287"/>
        <end position="309"/>
    </location>
</feature>
<evidence type="ECO:0000256" key="6">
    <source>
        <dbReference type="ARBA" id="ARBA00023242"/>
    </source>
</evidence>
<dbReference type="Gene3D" id="1.10.10.60">
    <property type="entry name" value="Homeodomain-like"/>
    <property type="match status" value="1"/>
</dbReference>
<dbReference type="InterPro" id="IPR001005">
    <property type="entry name" value="SANT/Myb"/>
</dbReference>
<protein>
    <recommendedName>
        <fullName evidence="8">Myb-like domain-containing protein</fullName>
    </recommendedName>
</protein>
<dbReference type="PANTHER" id="PTHR31496">
    <property type="entry name" value="TRANSCRIPTION FACTOR KAN2-RELATED"/>
    <property type="match status" value="1"/>
</dbReference>
<keyword evidence="5" id="KW-0804">Transcription</keyword>
<feature type="domain" description="Myb-like" evidence="8">
    <location>
        <begin position="411"/>
        <end position="462"/>
    </location>
</feature>
<dbReference type="GO" id="GO:0000976">
    <property type="term" value="F:transcription cis-regulatory region binding"/>
    <property type="evidence" value="ECO:0007669"/>
    <property type="project" value="InterPro"/>
</dbReference>
<comment type="caution">
    <text evidence="9">The sequence shown here is derived from an EMBL/GenBank/DDBJ whole genome shotgun (WGS) entry which is preliminary data.</text>
</comment>
<feature type="compositionally biased region" description="Pro residues" evidence="7">
    <location>
        <begin position="266"/>
        <end position="278"/>
    </location>
</feature>
<feature type="region of interest" description="Disordered" evidence="7">
    <location>
        <begin position="264"/>
        <end position="309"/>
    </location>
</feature>
<keyword evidence="4" id="KW-0805">Transcription regulation</keyword>
<evidence type="ECO:0000256" key="7">
    <source>
        <dbReference type="SAM" id="MobiDB-lite"/>
    </source>
</evidence>
<proteinExistence type="predicted"/>
<feature type="compositionally biased region" description="Low complexity" evidence="7">
    <location>
        <begin position="123"/>
        <end position="143"/>
    </location>
</feature>
<dbReference type="OrthoDB" id="551907at2759"/>
<dbReference type="GO" id="GO:0005634">
    <property type="term" value="C:nucleus"/>
    <property type="evidence" value="ECO:0007669"/>
    <property type="project" value="UniProtKB-SubCell"/>
</dbReference>
<keyword evidence="6" id="KW-0539">Nucleus</keyword>